<dbReference type="GO" id="GO:0016020">
    <property type="term" value="C:membrane"/>
    <property type="evidence" value="ECO:0007669"/>
    <property type="project" value="UniProtKB-SubCell"/>
</dbReference>
<reference evidence="13 14" key="1">
    <citation type="journal article" date="2019" name="Nat. Plants">
        <title>Genome sequencing of Musa balbisiana reveals subgenome evolution and function divergence in polyploid bananas.</title>
        <authorList>
            <person name="Yao X."/>
        </authorList>
    </citation>
    <scope>NUCLEOTIDE SEQUENCE [LARGE SCALE GENOMIC DNA]</scope>
    <source>
        <strain evidence="14">cv. DH-PKW</strain>
        <tissue evidence="13">Leaves</tissue>
    </source>
</reference>
<dbReference type="Gene3D" id="1.10.630.10">
    <property type="entry name" value="Cytochrome P450"/>
    <property type="match status" value="2"/>
</dbReference>
<dbReference type="PANTHER" id="PTHR24282:SF135">
    <property type="entry name" value="CYTOCHROME P450 709B2"/>
    <property type="match status" value="1"/>
</dbReference>
<keyword evidence="5 11" id="KW-0479">Metal-binding</keyword>
<dbReference type="SUPFAM" id="SSF48264">
    <property type="entry name" value="Cytochrome P450"/>
    <property type="match status" value="1"/>
</dbReference>
<dbReference type="PANTHER" id="PTHR24282">
    <property type="entry name" value="CYTOCHROME P450 FAMILY MEMBER"/>
    <property type="match status" value="1"/>
</dbReference>
<evidence type="ECO:0000256" key="8">
    <source>
        <dbReference type="ARBA" id="ARBA00023004"/>
    </source>
</evidence>
<comment type="similarity">
    <text evidence="2 12">Belongs to the cytochrome P450 family.</text>
</comment>
<accession>A0A4S8J0L0</accession>
<proteinExistence type="inferred from homology"/>
<dbReference type="GO" id="GO:0020037">
    <property type="term" value="F:heme binding"/>
    <property type="evidence" value="ECO:0007669"/>
    <property type="project" value="InterPro"/>
</dbReference>
<keyword evidence="9 12" id="KW-0503">Monooxygenase</keyword>
<dbReference type="PRINTS" id="PR00463">
    <property type="entry name" value="EP450I"/>
</dbReference>
<evidence type="ECO:0000256" key="5">
    <source>
        <dbReference type="ARBA" id="ARBA00022723"/>
    </source>
</evidence>
<dbReference type="AlphaFoldDB" id="A0A4S8J0L0"/>
<dbReference type="PROSITE" id="PS00086">
    <property type="entry name" value="CYTOCHROME_P450"/>
    <property type="match status" value="1"/>
</dbReference>
<dbReference type="GO" id="GO:0005506">
    <property type="term" value="F:iron ion binding"/>
    <property type="evidence" value="ECO:0007669"/>
    <property type="project" value="InterPro"/>
</dbReference>
<evidence type="ECO:0000256" key="11">
    <source>
        <dbReference type="PIRSR" id="PIRSR602401-1"/>
    </source>
</evidence>
<evidence type="ECO:0000313" key="13">
    <source>
        <dbReference type="EMBL" id="THU54837.1"/>
    </source>
</evidence>
<dbReference type="InterPro" id="IPR036396">
    <property type="entry name" value="Cyt_P450_sf"/>
</dbReference>
<keyword evidence="6" id="KW-1133">Transmembrane helix</keyword>
<dbReference type="STRING" id="52838.A0A4S8J0L0"/>
<feature type="binding site" description="axial binding residue" evidence="11">
    <location>
        <position position="420"/>
    </location>
    <ligand>
        <name>heme</name>
        <dbReference type="ChEBI" id="CHEBI:30413"/>
    </ligand>
    <ligandPart>
        <name>Fe</name>
        <dbReference type="ChEBI" id="CHEBI:18248"/>
    </ligandPart>
</feature>
<comment type="cofactor">
    <cofactor evidence="11">
        <name>heme</name>
        <dbReference type="ChEBI" id="CHEBI:30413"/>
    </cofactor>
</comment>
<sequence length="474" mass="53601">MEYDLGLVLCAVVVVVFISSVWRALVYLTWRPYAITTAFRNQGVGGPAYKFWSGSSEELKSMQREAMQLVLENHCHDITLRVQPQYRKWISEYGDVFLFWFGPKPRLFISDPEMVKQVLANKFGFYPKSEVPSAILALLGKGLVLVEGSEWARHRRVVNPAFTMDKLKLLTRTMAECAKSMLQGWHDLALQAADGREEIEVAKQFQELTADIISHTAFGSSYVDGKEVFYAQKQLQMLASASLLDVEIPGHSYLPTHRNINKWKLERRVKNTLVRIIRGRLEASNSSFGNDLLGVMMEASQKQGGQTMSMDEIIDECKTFFFAGHETTSHLLTWAMFLLSTNQDWQQRLREEAGKDMILGNISIPKDTAVMIPVLMIHRSKEIWGEDANEFNPLRFENGISKAASHPNALLAFSIGPRACIGQNFAMLEAKTVMAMILQRFSFSVSPKYVHAPVESLTLQPQYGLPIVFTPLHA</sequence>
<evidence type="ECO:0000256" key="12">
    <source>
        <dbReference type="RuleBase" id="RU000461"/>
    </source>
</evidence>
<keyword evidence="8 11" id="KW-0408">Iron</keyword>
<comment type="caution">
    <text evidence="13">The sequence shown here is derived from an EMBL/GenBank/DDBJ whole genome shotgun (WGS) entry which is preliminary data.</text>
</comment>
<dbReference type="Pfam" id="PF00067">
    <property type="entry name" value="p450"/>
    <property type="match status" value="2"/>
</dbReference>
<dbReference type="InterPro" id="IPR002401">
    <property type="entry name" value="Cyt_P450_E_grp-I"/>
</dbReference>
<keyword evidence="14" id="KW-1185">Reference proteome</keyword>
<evidence type="ECO:0000313" key="14">
    <source>
        <dbReference type="Proteomes" id="UP000317650"/>
    </source>
</evidence>
<organism evidence="13 14">
    <name type="scientific">Musa balbisiana</name>
    <name type="common">Banana</name>
    <dbReference type="NCBI Taxonomy" id="52838"/>
    <lineage>
        <taxon>Eukaryota</taxon>
        <taxon>Viridiplantae</taxon>
        <taxon>Streptophyta</taxon>
        <taxon>Embryophyta</taxon>
        <taxon>Tracheophyta</taxon>
        <taxon>Spermatophyta</taxon>
        <taxon>Magnoliopsida</taxon>
        <taxon>Liliopsida</taxon>
        <taxon>Zingiberales</taxon>
        <taxon>Musaceae</taxon>
        <taxon>Musa</taxon>
    </lineage>
</organism>
<dbReference type="InterPro" id="IPR017972">
    <property type="entry name" value="Cyt_P450_CS"/>
</dbReference>
<evidence type="ECO:0008006" key="15">
    <source>
        <dbReference type="Google" id="ProtNLM"/>
    </source>
</evidence>
<keyword evidence="10" id="KW-0472">Membrane</keyword>
<gene>
    <name evidence="13" type="ORF">C4D60_Mb11t00270</name>
</gene>
<dbReference type="InterPro" id="IPR050665">
    <property type="entry name" value="Cytochrome_P450_Monooxygen"/>
</dbReference>
<evidence type="ECO:0000256" key="2">
    <source>
        <dbReference type="ARBA" id="ARBA00010617"/>
    </source>
</evidence>
<dbReference type="GO" id="GO:0016705">
    <property type="term" value="F:oxidoreductase activity, acting on paired donors, with incorporation or reduction of molecular oxygen"/>
    <property type="evidence" value="ECO:0007669"/>
    <property type="project" value="InterPro"/>
</dbReference>
<dbReference type="EMBL" id="PYDT01000007">
    <property type="protein sequence ID" value="THU54837.1"/>
    <property type="molecule type" value="Genomic_DNA"/>
</dbReference>
<comment type="subcellular location">
    <subcellularLocation>
        <location evidence="1">Membrane</location>
    </subcellularLocation>
</comment>
<keyword evidence="4" id="KW-0812">Transmembrane</keyword>
<dbReference type="GO" id="GO:0006629">
    <property type="term" value="P:lipid metabolic process"/>
    <property type="evidence" value="ECO:0007669"/>
    <property type="project" value="UniProtKB-ARBA"/>
</dbReference>
<evidence type="ECO:0000256" key="10">
    <source>
        <dbReference type="ARBA" id="ARBA00023136"/>
    </source>
</evidence>
<protein>
    <recommendedName>
        <fullName evidence="15">Cytochrome P450</fullName>
    </recommendedName>
</protein>
<dbReference type="PRINTS" id="PR00385">
    <property type="entry name" value="P450"/>
</dbReference>
<keyword evidence="3 11" id="KW-0349">Heme</keyword>
<evidence type="ECO:0000256" key="1">
    <source>
        <dbReference type="ARBA" id="ARBA00004370"/>
    </source>
</evidence>
<evidence type="ECO:0000256" key="6">
    <source>
        <dbReference type="ARBA" id="ARBA00022989"/>
    </source>
</evidence>
<evidence type="ECO:0000256" key="3">
    <source>
        <dbReference type="ARBA" id="ARBA00022617"/>
    </source>
</evidence>
<evidence type="ECO:0000256" key="9">
    <source>
        <dbReference type="ARBA" id="ARBA00023033"/>
    </source>
</evidence>
<dbReference type="Proteomes" id="UP000317650">
    <property type="component" value="Chromosome 11"/>
</dbReference>
<evidence type="ECO:0000256" key="7">
    <source>
        <dbReference type="ARBA" id="ARBA00023002"/>
    </source>
</evidence>
<dbReference type="InterPro" id="IPR001128">
    <property type="entry name" value="Cyt_P450"/>
</dbReference>
<evidence type="ECO:0000256" key="4">
    <source>
        <dbReference type="ARBA" id="ARBA00022692"/>
    </source>
</evidence>
<keyword evidence="7 12" id="KW-0560">Oxidoreductase</keyword>
<name>A0A4S8J0L0_MUSBA</name>
<dbReference type="GO" id="GO:0004497">
    <property type="term" value="F:monooxygenase activity"/>
    <property type="evidence" value="ECO:0007669"/>
    <property type="project" value="UniProtKB-KW"/>
</dbReference>